<feature type="non-terminal residue" evidence="1">
    <location>
        <position position="1"/>
    </location>
</feature>
<dbReference type="EMBL" id="HACM01002113">
    <property type="protein sequence ID" value="CRZ02555.1"/>
    <property type="molecule type" value="Transcribed_RNA"/>
</dbReference>
<feature type="non-terminal residue" evidence="1">
    <location>
        <position position="108"/>
    </location>
</feature>
<sequence length="108" mass="11424">CSGSCSCPCINCYLSYVSCLSTLSPLCSHVRDSSASVSAPVSMARCCVPAPDSKIFAEVTPPQSPCLRTNLLIKKQVATALIDSGASSCFMDREFAETRGINLQQLPS</sequence>
<protein>
    <submittedName>
        <fullName evidence="1">Uncharacterized protein</fullName>
    </submittedName>
</protein>
<accession>A0A0H5QKA5</accession>
<dbReference type="AlphaFoldDB" id="A0A0H5QKA5"/>
<reference evidence="1" key="1">
    <citation type="submission" date="2015-04" db="EMBL/GenBank/DDBJ databases">
        <title>The genome sequence of the plant pathogenic Rhizarian Plasmodiophora brassicae reveals insights in its biotrophic life cycle and the origin of chitin synthesis.</title>
        <authorList>
            <person name="Schwelm A."/>
            <person name="Fogelqvist J."/>
            <person name="Knaust A."/>
            <person name="Julke S."/>
            <person name="Lilja T."/>
            <person name="Dhandapani V."/>
            <person name="Bonilla-Rosso G."/>
            <person name="Karlsson M."/>
            <person name="Shevchenko A."/>
            <person name="Choi S.R."/>
            <person name="Kim H.G."/>
            <person name="Park J.Y."/>
            <person name="Lim Y.P."/>
            <person name="Ludwig-Muller J."/>
            <person name="Dixelius C."/>
        </authorList>
    </citation>
    <scope>NUCLEOTIDE SEQUENCE</scope>
    <source>
        <tissue evidence="1">Potato root galls</tissue>
    </source>
</reference>
<dbReference type="CDD" id="cd00303">
    <property type="entry name" value="retropepsin_like"/>
    <property type="match status" value="1"/>
</dbReference>
<proteinExistence type="predicted"/>
<name>A0A0H5QKA5_9EUKA</name>
<dbReference type="InterPro" id="IPR021109">
    <property type="entry name" value="Peptidase_aspartic_dom_sf"/>
</dbReference>
<dbReference type="Gene3D" id="2.40.70.10">
    <property type="entry name" value="Acid Proteases"/>
    <property type="match status" value="1"/>
</dbReference>
<organism evidence="1">
    <name type="scientific">Spongospora subterranea</name>
    <dbReference type="NCBI Taxonomy" id="70186"/>
    <lineage>
        <taxon>Eukaryota</taxon>
        <taxon>Sar</taxon>
        <taxon>Rhizaria</taxon>
        <taxon>Endomyxa</taxon>
        <taxon>Phytomyxea</taxon>
        <taxon>Plasmodiophorida</taxon>
        <taxon>Plasmodiophoridae</taxon>
        <taxon>Spongospora</taxon>
    </lineage>
</organism>
<evidence type="ECO:0000313" key="1">
    <source>
        <dbReference type="EMBL" id="CRZ02555.1"/>
    </source>
</evidence>